<proteinExistence type="predicted"/>
<evidence type="ECO:0000313" key="5">
    <source>
        <dbReference type="Proteomes" id="UP000186165"/>
    </source>
</evidence>
<organism evidence="2 4">
    <name type="scientific">Halodesulfurarchaeum formicicum</name>
    <dbReference type="NCBI Taxonomy" id="1873524"/>
    <lineage>
        <taxon>Archaea</taxon>
        <taxon>Methanobacteriati</taxon>
        <taxon>Methanobacteriota</taxon>
        <taxon>Stenosarchaea group</taxon>
        <taxon>Halobacteria</taxon>
        <taxon>Halobacteriales</taxon>
        <taxon>Halobacteriaceae</taxon>
        <taxon>Halodesulfurarchaeum</taxon>
    </lineage>
</organism>
<dbReference type="STRING" id="1873524.HSR6_0010"/>
<dbReference type="EMBL" id="CP016070">
    <property type="protein sequence ID" value="AOW79221.1"/>
    <property type="molecule type" value="Genomic_DNA"/>
</dbReference>
<gene>
    <name evidence="3" type="ORF">HSR6_0010</name>
    <name evidence="2" type="ORF">HTSR_0010</name>
</gene>
<dbReference type="AlphaFoldDB" id="A0A1D8S1L9"/>
<dbReference type="PATRIC" id="fig|1855411.3.peg.10"/>
<name>A0A1D8S1L9_9EURY</name>
<keyword evidence="2" id="KW-0436">Ligase</keyword>
<dbReference type="CDD" id="cd16443">
    <property type="entry name" value="LplA"/>
    <property type="match status" value="1"/>
</dbReference>
<reference evidence="3" key="3">
    <citation type="journal article" date="2017" name="ISME J.">
        <title>Discovery of anaerobic lithoheterotrophic haloarchaea, ubiquitous in hypersaline habitats.</title>
        <authorList>
            <person name="Sorokin D.Y."/>
            <person name="Messina E."/>
            <person name="Smedile F."/>
            <person name="Roman P."/>
            <person name="Damste J.S.S."/>
            <person name="Ciordia S."/>
            <person name="Mena M.C."/>
            <person name="Ferrer M."/>
            <person name="Golyshin P.N."/>
            <person name="Kublanov I.V."/>
            <person name="Samarov N.I."/>
            <person name="Toshchakov S.V."/>
            <person name="La Cono V."/>
            <person name="Yakimov M.M."/>
        </authorList>
    </citation>
    <scope>NUCLEOTIDE SEQUENCE</scope>
    <source>
        <strain evidence="3">HSR6</strain>
    </source>
</reference>
<dbReference type="PANTHER" id="PTHR43679:SF2">
    <property type="entry name" value="OCTANOYL-[GCVH]:PROTEIN N-OCTANOYLTRANSFERASE"/>
    <property type="match status" value="1"/>
</dbReference>
<feature type="domain" description="BPL/LPL catalytic" evidence="1">
    <location>
        <begin position="29"/>
        <end position="219"/>
    </location>
</feature>
<evidence type="ECO:0000313" key="2">
    <source>
        <dbReference type="EMBL" id="AOW79221.1"/>
    </source>
</evidence>
<accession>A0A1D8S1L9</accession>
<dbReference type="OrthoDB" id="43646at2157"/>
<dbReference type="PANTHER" id="PTHR43679">
    <property type="entry name" value="OCTANOYLTRANSFERASE LIPM-RELATED"/>
    <property type="match status" value="1"/>
</dbReference>
<dbReference type="KEGG" id="halh:HTSR_0010"/>
<reference evidence="2 4" key="1">
    <citation type="submission" date="2016-06" db="EMBL/GenBank/DDBJ databases">
        <title>Discovery of anaerobic lithoheterotrophic haloarchaeon capable of sulfur respiration by hydrogen and formate.</title>
        <authorList>
            <person name="Sorokin D.Y."/>
            <person name="Kublanov I.V."/>
            <person name="Roman P."/>
            <person name="Sinninghe Damste J.S."/>
            <person name="Golyshin P.N."/>
            <person name="Rojo D."/>
            <person name="Ciordia S."/>
            <person name="Mena Md.C."/>
            <person name="Ferrer M."/>
            <person name="Smedile F."/>
            <person name="Messina E."/>
            <person name="La Cono V."/>
            <person name="Yakimov M.M."/>
        </authorList>
    </citation>
    <scope>NUCLEOTIDE SEQUENCE [LARGE SCALE GENOMIC DNA]</scope>
    <source>
        <strain evidence="2 4">HTSR1</strain>
    </source>
</reference>
<dbReference type="Pfam" id="PF21948">
    <property type="entry name" value="LplA-B_cat"/>
    <property type="match status" value="1"/>
</dbReference>
<dbReference type="SUPFAM" id="SSF55681">
    <property type="entry name" value="Class II aaRS and biotin synthetases"/>
    <property type="match status" value="1"/>
</dbReference>
<reference evidence="5" key="2">
    <citation type="submission" date="2016-08" db="EMBL/GenBank/DDBJ databases">
        <title>Discovery of first anaerobic lithoheterotrophic haloarchae widely represented in hypersaline habitats.</title>
        <authorList>
            <person name="Sorokin D.Y."/>
            <person name="Kublanov I.V."/>
            <person name="Roman P."/>
            <person name="Sinninghe Damste J.S."/>
            <person name="Golyshin P.N."/>
            <person name="Rojo D."/>
            <person name="Ciordia S."/>
            <person name="Mena Md.C."/>
            <person name="Ferrer M."/>
            <person name="Smedile F."/>
            <person name="Messina E."/>
            <person name="La Cono V."/>
            <person name="Yakimov M.M."/>
        </authorList>
    </citation>
    <scope>NUCLEOTIDE SEQUENCE [LARGE SCALE GENOMIC DNA]</scope>
    <source>
        <strain evidence="5">HSR6</strain>
    </source>
</reference>
<accession>A0A1J1A9R7</accession>
<dbReference type="Proteomes" id="UP000186165">
    <property type="component" value="Chromosome"/>
</dbReference>
<dbReference type="Gene3D" id="3.30.930.10">
    <property type="entry name" value="Bira Bifunctional Protein, Domain 2"/>
    <property type="match status" value="1"/>
</dbReference>
<dbReference type="GeneID" id="30416540"/>
<sequence length="247" mass="27832">MTWRLVQEGQFDAASNMALDQAIQERVAEGADPVIRFYRWEPAAVSIGYFQSLEREVDIEACESANIDYVRRRTGGGAVYHDPTGELTYSVIAPEENYSAAIEASYREICERVLDGFDRLGIDADFAPINDIEYDGRKLSGNAQTRRNGVLLQHGTLLYDLDPEEMFTALSVDEEKLADKAVEAARNRVATVSSVSDASMEDLRSAMIEAFTAGRDYRIDDYRAAELDRAETLAEEKYRTDAWNRDR</sequence>
<dbReference type="PROSITE" id="PS51733">
    <property type="entry name" value="BPL_LPL_CATALYTIC"/>
    <property type="match status" value="1"/>
</dbReference>
<dbReference type="InterPro" id="IPR050664">
    <property type="entry name" value="Octanoyltrans_LipM/LipL"/>
</dbReference>
<protein>
    <submittedName>
        <fullName evidence="2">Lipoate-protein ligase A</fullName>
    </submittedName>
</protein>
<dbReference type="Proteomes" id="UP000185608">
    <property type="component" value="Chromosome"/>
</dbReference>
<dbReference type="KEGG" id="hhsr:HSR6_0010"/>
<dbReference type="EMBL" id="CP016804">
    <property type="protein sequence ID" value="APE94487.1"/>
    <property type="molecule type" value="Genomic_DNA"/>
</dbReference>
<dbReference type="RefSeq" id="WP_157754343.1">
    <property type="nucleotide sequence ID" value="NZ_CP016070.1"/>
</dbReference>
<dbReference type="InterPro" id="IPR004143">
    <property type="entry name" value="BPL_LPL_catalytic"/>
</dbReference>
<dbReference type="InterPro" id="IPR045864">
    <property type="entry name" value="aa-tRNA-synth_II/BPL/LPL"/>
</dbReference>
<evidence type="ECO:0000313" key="3">
    <source>
        <dbReference type="EMBL" id="APE94487.1"/>
    </source>
</evidence>
<evidence type="ECO:0000313" key="4">
    <source>
        <dbReference type="Proteomes" id="UP000185608"/>
    </source>
</evidence>
<keyword evidence="5" id="KW-1185">Reference proteome</keyword>
<dbReference type="GO" id="GO:0016874">
    <property type="term" value="F:ligase activity"/>
    <property type="evidence" value="ECO:0007669"/>
    <property type="project" value="UniProtKB-KW"/>
</dbReference>
<evidence type="ECO:0000259" key="1">
    <source>
        <dbReference type="PROSITE" id="PS51733"/>
    </source>
</evidence>